<sequence>MTSKTRKEPGKADLTELILDSITEGVFTVDPEMNLLSFNRAAEKITGISAEQALGKKCHKVMQKGAGAPLCLEACPMLRSMETGEPSREMEVEMKGAGNKPIWVRIRTAALRDSDGKLVGGVETFRDMSEVKHLIKRLTGEYTFCDIKGKSPAMKRIFAVLPQVAANHSNVLITGPSGTGKELVARAIHDLSPYHEGPFVAVNCGSIPEALLESELFGHKKGSFTGADRDRKGRFEAAGGGTLFLDEVGELPLSVQVKLLRVLDSGEFTPLGANLPLTASARVVAATNRNLEEEMAQGNFRPDLYYRLNVLNLELPPLNERKEDIPILVDYFLESLAAERGQPVSRVSSEALALLLDHPWPGNVRQLQNAIEHALVLAAGREIEPAHLPNSIQKQAQAESGGVSLADQERKAIEAALSRNRGSRGRTAAELGISTTTLWRRLKHYGLV</sequence>
<dbReference type="InterPro" id="IPR003593">
    <property type="entry name" value="AAA+_ATPase"/>
</dbReference>
<evidence type="ECO:0000256" key="2">
    <source>
        <dbReference type="ARBA" id="ARBA00022840"/>
    </source>
</evidence>
<dbReference type="InterPro" id="IPR002078">
    <property type="entry name" value="Sigma_54_int"/>
</dbReference>
<dbReference type="SMART" id="SM00091">
    <property type="entry name" value="PAS"/>
    <property type="match status" value="1"/>
</dbReference>
<protein>
    <submittedName>
        <fullName evidence="8">Fis family transcriptional regulator</fullName>
    </submittedName>
</protein>
<dbReference type="Gene3D" id="3.30.450.20">
    <property type="entry name" value="PAS domain"/>
    <property type="match status" value="1"/>
</dbReference>
<dbReference type="Gene3D" id="1.10.8.60">
    <property type="match status" value="1"/>
</dbReference>
<dbReference type="InterPro" id="IPR009057">
    <property type="entry name" value="Homeodomain-like_sf"/>
</dbReference>
<comment type="caution">
    <text evidence="8">The sequence shown here is derived from an EMBL/GenBank/DDBJ whole genome shotgun (WGS) entry which is preliminary data.</text>
</comment>
<dbReference type="InParanoid" id="A0A0D2JRQ5"/>
<dbReference type="GO" id="GO:0043565">
    <property type="term" value="F:sequence-specific DNA binding"/>
    <property type="evidence" value="ECO:0007669"/>
    <property type="project" value="InterPro"/>
</dbReference>
<dbReference type="PROSITE" id="PS50113">
    <property type="entry name" value="PAC"/>
    <property type="match status" value="1"/>
</dbReference>
<organism evidence="8 9">
    <name type="scientific">Dethiosulfatarculus sandiegensis</name>
    <dbReference type="NCBI Taxonomy" id="1429043"/>
    <lineage>
        <taxon>Bacteria</taxon>
        <taxon>Pseudomonadati</taxon>
        <taxon>Thermodesulfobacteriota</taxon>
        <taxon>Desulfarculia</taxon>
        <taxon>Desulfarculales</taxon>
        <taxon>Desulfarculaceae</taxon>
        <taxon>Dethiosulfatarculus</taxon>
    </lineage>
</organism>
<accession>A0A0D2JRQ5</accession>
<dbReference type="PROSITE" id="PS50112">
    <property type="entry name" value="PAS"/>
    <property type="match status" value="1"/>
</dbReference>
<dbReference type="CDD" id="cd00130">
    <property type="entry name" value="PAS"/>
    <property type="match status" value="1"/>
</dbReference>
<dbReference type="Gene3D" id="1.10.10.60">
    <property type="entry name" value="Homeodomain-like"/>
    <property type="match status" value="1"/>
</dbReference>
<dbReference type="PROSITE" id="PS00688">
    <property type="entry name" value="SIGMA54_INTERACT_3"/>
    <property type="match status" value="1"/>
</dbReference>
<gene>
    <name evidence="8" type="ORF">X474_20730</name>
</gene>
<dbReference type="Gene3D" id="3.40.50.300">
    <property type="entry name" value="P-loop containing nucleotide triphosphate hydrolases"/>
    <property type="match status" value="1"/>
</dbReference>
<keyword evidence="1" id="KW-0547">Nucleotide-binding</keyword>
<dbReference type="PRINTS" id="PR01590">
    <property type="entry name" value="HTHFIS"/>
</dbReference>
<evidence type="ECO:0000256" key="3">
    <source>
        <dbReference type="ARBA" id="ARBA00023015"/>
    </source>
</evidence>
<dbReference type="PROSITE" id="PS50045">
    <property type="entry name" value="SIGMA54_INTERACT_4"/>
    <property type="match status" value="1"/>
</dbReference>
<dbReference type="SUPFAM" id="SSF46689">
    <property type="entry name" value="Homeodomain-like"/>
    <property type="match status" value="1"/>
</dbReference>
<keyword evidence="4" id="KW-0804">Transcription</keyword>
<dbReference type="PANTHER" id="PTHR32071">
    <property type="entry name" value="TRANSCRIPTIONAL REGULATORY PROTEIN"/>
    <property type="match status" value="1"/>
</dbReference>
<dbReference type="STRING" id="1429043.X474_20730"/>
<dbReference type="InterPro" id="IPR035965">
    <property type="entry name" value="PAS-like_dom_sf"/>
</dbReference>
<reference evidence="8 9" key="1">
    <citation type="submission" date="2013-11" db="EMBL/GenBank/DDBJ databases">
        <title>Metagenomic analysis of a methanogenic consortium involved in long chain n-alkane degradation.</title>
        <authorList>
            <person name="Davidova I.A."/>
            <person name="Callaghan A.V."/>
            <person name="Wawrik B."/>
            <person name="Pruitt S."/>
            <person name="Marks C."/>
            <person name="Duncan K.E."/>
            <person name="Suflita J.M."/>
        </authorList>
    </citation>
    <scope>NUCLEOTIDE SEQUENCE [LARGE SCALE GENOMIC DNA]</scope>
    <source>
        <strain evidence="8 9">SPR</strain>
    </source>
</reference>
<evidence type="ECO:0000313" key="8">
    <source>
        <dbReference type="EMBL" id="KIX12195.1"/>
    </source>
</evidence>
<dbReference type="SUPFAM" id="SSF52540">
    <property type="entry name" value="P-loop containing nucleoside triphosphate hydrolases"/>
    <property type="match status" value="1"/>
</dbReference>
<dbReference type="Pfam" id="PF02954">
    <property type="entry name" value="HTH_8"/>
    <property type="match status" value="1"/>
</dbReference>
<evidence type="ECO:0000259" key="7">
    <source>
        <dbReference type="PROSITE" id="PS50113"/>
    </source>
</evidence>
<name>A0A0D2JRQ5_9BACT</name>
<dbReference type="NCBIfam" id="TIGR00229">
    <property type="entry name" value="sensory_box"/>
    <property type="match status" value="1"/>
</dbReference>
<dbReference type="CDD" id="cd00009">
    <property type="entry name" value="AAA"/>
    <property type="match status" value="1"/>
</dbReference>
<dbReference type="FunFam" id="3.40.50.300:FF:000006">
    <property type="entry name" value="DNA-binding transcriptional regulator NtrC"/>
    <property type="match status" value="1"/>
</dbReference>
<dbReference type="InterPro" id="IPR058031">
    <property type="entry name" value="AAA_lid_NorR"/>
</dbReference>
<dbReference type="Pfam" id="PF00158">
    <property type="entry name" value="Sigma54_activat"/>
    <property type="match status" value="1"/>
</dbReference>
<dbReference type="InterPro" id="IPR013656">
    <property type="entry name" value="PAS_4"/>
</dbReference>
<dbReference type="EMBL" id="AZAC01000034">
    <property type="protein sequence ID" value="KIX12195.1"/>
    <property type="molecule type" value="Genomic_DNA"/>
</dbReference>
<dbReference type="Pfam" id="PF08448">
    <property type="entry name" value="PAS_4"/>
    <property type="match status" value="1"/>
</dbReference>
<dbReference type="InterPro" id="IPR000700">
    <property type="entry name" value="PAS-assoc_C"/>
</dbReference>
<proteinExistence type="predicted"/>
<dbReference type="AlphaFoldDB" id="A0A0D2JRQ5"/>
<feature type="domain" description="PAC" evidence="7">
    <location>
        <begin position="88"/>
        <end position="140"/>
    </location>
</feature>
<evidence type="ECO:0000259" key="5">
    <source>
        <dbReference type="PROSITE" id="PS50045"/>
    </source>
</evidence>
<dbReference type="SMART" id="SM00382">
    <property type="entry name" value="AAA"/>
    <property type="match status" value="1"/>
</dbReference>
<dbReference type="InterPro" id="IPR025944">
    <property type="entry name" value="Sigma_54_int_dom_CS"/>
</dbReference>
<evidence type="ECO:0000313" key="9">
    <source>
        <dbReference type="Proteomes" id="UP000032233"/>
    </source>
</evidence>
<evidence type="ECO:0000259" key="6">
    <source>
        <dbReference type="PROSITE" id="PS50112"/>
    </source>
</evidence>
<evidence type="ECO:0000256" key="4">
    <source>
        <dbReference type="ARBA" id="ARBA00023163"/>
    </source>
</evidence>
<dbReference type="InterPro" id="IPR002197">
    <property type="entry name" value="HTH_Fis"/>
</dbReference>
<evidence type="ECO:0000256" key="1">
    <source>
        <dbReference type="ARBA" id="ARBA00022741"/>
    </source>
</evidence>
<feature type="domain" description="PAS" evidence="6">
    <location>
        <begin position="11"/>
        <end position="56"/>
    </location>
</feature>
<feature type="domain" description="Sigma-54 factor interaction" evidence="5">
    <location>
        <begin position="147"/>
        <end position="376"/>
    </location>
</feature>
<keyword evidence="9" id="KW-1185">Reference proteome</keyword>
<dbReference type="GO" id="GO:0006355">
    <property type="term" value="P:regulation of DNA-templated transcription"/>
    <property type="evidence" value="ECO:0007669"/>
    <property type="project" value="InterPro"/>
</dbReference>
<keyword evidence="3" id="KW-0805">Transcription regulation</keyword>
<dbReference type="RefSeq" id="WP_044351012.1">
    <property type="nucleotide sequence ID" value="NZ_AZAC01000034.1"/>
</dbReference>
<dbReference type="Proteomes" id="UP000032233">
    <property type="component" value="Unassembled WGS sequence"/>
</dbReference>
<dbReference type="GO" id="GO:0005524">
    <property type="term" value="F:ATP binding"/>
    <property type="evidence" value="ECO:0007669"/>
    <property type="project" value="UniProtKB-KW"/>
</dbReference>
<dbReference type="SUPFAM" id="SSF55785">
    <property type="entry name" value="PYP-like sensor domain (PAS domain)"/>
    <property type="match status" value="1"/>
</dbReference>
<keyword evidence="2" id="KW-0067">ATP-binding</keyword>
<dbReference type="InterPro" id="IPR000014">
    <property type="entry name" value="PAS"/>
</dbReference>
<dbReference type="InterPro" id="IPR027417">
    <property type="entry name" value="P-loop_NTPase"/>
</dbReference>
<dbReference type="Pfam" id="PF25601">
    <property type="entry name" value="AAA_lid_14"/>
    <property type="match status" value="1"/>
</dbReference>